<dbReference type="NCBIfam" id="TIGR01549">
    <property type="entry name" value="HAD-SF-IA-v1"/>
    <property type="match status" value="1"/>
</dbReference>
<dbReference type="InterPro" id="IPR036412">
    <property type="entry name" value="HAD-like_sf"/>
</dbReference>
<dbReference type="InterPro" id="IPR011949">
    <property type="entry name" value="HAD-SF_hydro_IA_REG-2-like"/>
</dbReference>
<gene>
    <name evidence="1" type="ORF">CHIRRI_LOCUS6200</name>
</gene>
<dbReference type="SFLD" id="SFLDS00003">
    <property type="entry name" value="Haloacid_Dehalogenase"/>
    <property type="match status" value="1"/>
</dbReference>
<dbReference type="PRINTS" id="PR00413">
    <property type="entry name" value="HADHALOGNASE"/>
</dbReference>
<dbReference type="InterPro" id="IPR023214">
    <property type="entry name" value="HAD_sf"/>
</dbReference>
<dbReference type="InterPro" id="IPR006439">
    <property type="entry name" value="HAD-SF_hydro_IA"/>
</dbReference>
<dbReference type="PANTHER" id="PTHR46191">
    <property type="match status" value="1"/>
</dbReference>
<sequence>MLSRNLKRFKLVTFDCTNTLLYFKIPVHQQYLKVAVESGHKREDFDETKIYPSFKKHFKESKVKFPNFGRQSIGFESWWSTLVQNVLSDAHREKRKPEEFNKVADTLIKLYETKKCWNKYDGCDETIKSLKHHGKLVGIISNFDPRLHHLLRDMNLHNNFDFIITSYEANIEKPDRKIFELALEKSLAQKWDMIYPSESLHIGNEISTDYEGAMNAGWSSVLIGNDDQGNKNCFKSLRDFYDAINSKEIEL</sequence>
<name>A0A9N9RU57_9DIPT</name>
<dbReference type="InterPro" id="IPR051828">
    <property type="entry name" value="HAD-like_hydrolase_domain"/>
</dbReference>
<dbReference type="InterPro" id="IPR044924">
    <property type="entry name" value="HAD-SF_hydro_IA_REG-2-like_cap"/>
</dbReference>
<dbReference type="EMBL" id="OU895878">
    <property type="protein sequence ID" value="CAG9803299.1"/>
    <property type="molecule type" value="Genomic_DNA"/>
</dbReference>
<protein>
    <submittedName>
        <fullName evidence="1">Uncharacterized protein</fullName>
    </submittedName>
</protein>
<dbReference type="AlphaFoldDB" id="A0A9N9RU57"/>
<dbReference type="Gene3D" id="1.10.150.720">
    <property type="entry name" value="Haloacid dehalogenase-like hydrolase"/>
    <property type="match status" value="1"/>
</dbReference>
<dbReference type="OrthoDB" id="444127at2759"/>
<reference evidence="1" key="1">
    <citation type="submission" date="2022-01" db="EMBL/GenBank/DDBJ databases">
        <authorList>
            <person name="King R."/>
        </authorList>
    </citation>
    <scope>NUCLEOTIDE SEQUENCE</scope>
</reference>
<organism evidence="1 2">
    <name type="scientific">Chironomus riparius</name>
    <dbReference type="NCBI Taxonomy" id="315576"/>
    <lineage>
        <taxon>Eukaryota</taxon>
        <taxon>Metazoa</taxon>
        <taxon>Ecdysozoa</taxon>
        <taxon>Arthropoda</taxon>
        <taxon>Hexapoda</taxon>
        <taxon>Insecta</taxon>
        <taxon>Pterygota</taxon>
        <taxon>Neoptera</taxon>
        <taxon>Endopterygota</taxon>
        <taxon>Diptera</taxon>
        <taxon>Nematocera</taxon>
        <taxon>Chironomoidea</taxon>
        <taxon>Chironomidae</taxon>
        <taxon>Chironominae</taxon>
        <taxon>Chironomus</taxon>
    </lineage>
</organism>
<dbReference type="SUPFAM" id="SSF56784">
    <property type="entry name" value="HAD-like"/>
    <property type="match status" value="1"/>
</dbReference>
<dbReference type="Pfam" id="PF00702">
    <property type="entry name" value="Hydrolase"/>
    <property type="match status" value="1"/>
</dbReference>
<dbReference type="Proteomes" id="UP001153620">
    <property type="component" value="Chromosome 2"/>
</dbReference>
<dbReference type="SFLD" id="SFLDG01129">
    <property type="entry name" value="C1.5:_HAD__Beta-PGM__Phosphata"/>
    <property type="match status" value="1"/>
</dbReference>
<dbReference type="CDD" id="cd16415">
    <property type="entry name" value="HAD_dREG-2_like"/>
    <property type="match status" value="1"/>
</dbReference>
<evidence type="ECO:0000313" key="2">
    <source>
        <dbReference type="Proteomes" id="UP001153620"/>
    </source>
</evidence>
<dbReference type="NCBIfam" id="TIGR02252">
    <property type="entry name" value="DREG-2"/>
    <property type="match status" value="1"/>
</dbReference>
<proteinExistence type="predicted"/>
<keyword evidence="2" id="KW-1185">Reference proteome</keyword>
<dbReference type="GO" id="GO:0005634">
    <property type="term" value="C:nucleus"/>
    <property type="evidence" value="ECO:0007669"/>
    <property type="project" value="TreeGrafter"/>
</dbReference>
<accession>A0A9N9RU57</accession>
<evidence type="ECO:0000313" key="1">
    <source>
        <dbReference type="EMBL" id="CAG9803299.1"/>
    </source>
</evidence>
<dbReference type="PANTHER" id="PTHR46191:SF2">
    <property type="entry name" value="HALOACID DEHALOGENASE-LIKE HYDROLASE DOMAIN-CONTAINING PROTEIN 3"/>
    <property type="match status" value="1"/>
</dbReference>
<dbReference type="Gene3D" id="3.40.50.1000">
    <property type="entry name" value="HAD superfamily/HAD-like"/>
    <property type="match status" value="1"/>
</dbReference>
<reference evidence="1" key="2">
    <citation type="submission" date="2022-10" db="EMBL/GenBank/DDBJ databases">
        <authorList>
            <consortium name="ENA_rothamsted_submissions"/>
            <consortium name="culmorum"/>
            <person name="King R."/>
        </authorList>
    </citation>
    <scope>NUCLEOTIDE SEQUENCE</scope>
</reference>